<organism evidence="3 4">
    <name type="scientific">Akanthomyces muscarius</name>
    <name type="common">Entomopathogenic fungus</name>
    <name type="synonym">Lecanicillium muscarium</name>
    <dbReference type="NCBI Taxonomy" id="2231603"/>
    <lineage>
        <taxon>Eukaryota</taxon>
        <taxon>Fungi</taxon>
        <taxon>Dikarya</taxon>
        <taxon>Ascomycota</taxon>
        <taxon>Pezizomycotina</taxon>
        <taxon>Sordariomycetes</taxon>
        <taxon>Hypocreomycetidae</taxon>
        <taxon>Hypocreales</taxon>
        <taxon>Cordycipitaceae</taxon>
        <taxon>Akanthomyces</taxon>
    </lineage>
</organism>
<dbReference type="EMBL" id="JAJHUN010000010">
    <property type="protein sequence ID" value="KAJ4147143.1"/>
    <property type="molecule type" value="Genomic_DNA"/>
</dbReference>
<name>A0A9W8UIX0_AKAMU</name>
<evidence type="ECO:0000259" key="2">
    <source>
        <dbReference type="Pfam" id="PF01636"/>
    </source>
</evidence>
<dbReference type="Proteomes" id="UP001144673">
    <property type="component" value="Chromosome 3"/>
</dbReference>
<feature type="signal peptide" evidence="1">
    <location>
        <begin position="1"/>
        <end position="27"/>
    </location>
</feature>
<proteinExistence type="predicted"/>
<keyword evidence="4" id="KW-1185">Reference proteome</keyword>
<protein>
    <recommendedName>
        <fullName evidence="2">Aminoglycoside phosphotransferase domain-containing protein</fullName>
    </recommendedName>
</protein>
<comment type="caution">
    <text evidence="3">The sequence shown here is derived from an EMBL/GenBank/DDBJ whole genome shotgun (WGS) entry which is preliminary data.</text>
</comment>
<feature type="domain" description="Aminoglycoside phosphotransferase" evidence="2">
    <location>
        <begin position="17"/>
        <end position="77"/>
    </location>
</feature>
<accession>A0A9W8UIX0</accession>
<dbReference type="InterPro" id="IPR011009">
    <property type="entry name" value="Kinase-like_dom_sf"/>
</dbReference>
<dbReference type="AlphaFoldDB" id="A0A9W8UIX0"/>
<evidence type="ECO:0000313" key="4">
    <source>
        <dbReference type="Proteomes" id="UP001144673"/>
    </source>
</evidence>
<feature type="chain" id="PRO_5040808759" description="Aminoglycoside phosphotransferase domain-containing protein" evidence="1">
    <location>
        <begin position="28"/>
        <end position="173"/>
    </location>
</feature>
<evidence type="ECO:0000313" key="3">
    <source>
        <dbReference type="EMBL" id="KAJ4147143.1"/>
    </source>
</evidence>
<dbReference type="Pfam" id="PF01636">
    <property type="entry name" value="APH"/>
    <property type="match status" value="1"/>
</dbReference>
<dbReference type="KEGG" id="amus:LMH87_001688"/>
<dbReference type="SUPFAM" id="SSF56112">
    <property type="entry name" value="Protein kinase-like (PK-like)"/>
    <property type="match status" value="1"/>
</dbReference>
<evidence type="ECO:0000256" key="1">
    <source>
        <dbReference type="SAM" id="SignalP"/>
    </source>
</evidence>
<gene>
    <name evidence="3" type="ORF">LMH87_001688</name>
</gene>
<reference evidence="3" key="1">
    <citation type="journal article" date="2023" name="Access Microbiol">
        <title>De-novo genome assembly for Akanthomyces muscarius, a biocontrol agent of insect agricultural pests.</title>
        <authorList>
            <person name="Erdos Z."/>
            <person name="Studholme D.J."/>
            <person name="Raymond B."/>
            <person name="Sharma M."/>
        </authorList>
    </citation>
    <scope>NUCLEOTIDE SEQUENCE</scope>
    <source>
        <strain evidence="3">Ve6</strain>
    </source>
</reference>
<dbReference type="GeneID" id="80888847"/>
<dbReference type="RefSeq" id="XP_056050084.1">
    <property type="nucleotide sequence ID" value="XM_056193003.1"/>
</dbReference>
<keyword evidence="1" id="KW-0732">Signal</keyword>
<dbReference type="InterPro" id="IPR002575">
    <property type="entry name" value="Aminoglycoside_PTrfase"/>
</dbReference>
<sequence>MIQLRHALPTPFYLALDTLLTLLPLLPDPFAPSWPLVPNHTDLCENNIHVDVATGKIAGICDWRRAAISPFGMALGWVEIVLGTLTTNGDEGFWCFYPAHEEPRARFWTRFCTYRGGLEEKAKRRVETARLVGRFLTAGFQGGKPAAAGSEELGFLTAVLRHGASSLTPSKAP</sequence>